<gene>
    <name evidence="9" type="ORF">CTEN0397_LOCUS15450</name>
    <name evidence="10" type="ORF">CTEN0397_LOCUS15451</name>
</gene>
<dbReference type="EMBL" id="HBFW01024040">
    <property type="protein sequence ID" value="CAD8944340.1"/>
    <property type="molecule type" value="Transcribed_RNA"/>
</dbReference>
<feature type="domain" description="Endoplasmic reticulum vesicle transporter N-terminal" evidence="8">
    <location>
        <begin position="1"/>
        <end position="95"/>
    </location>
</feature>
<sequence length="345" mass="38135">MRRIDAFGKPREDLRSKSVLGGLITLVASTAAGLLFVAQVYVYLTGVTKHSLHLSESHSFPVPRLLHVPLNQNRQKIFLKFEVIFPHLRCWQLNVAHDNLVESNPAFARSHGYNAIQKRALSEAEYYKATGTVKSSSNPLPPSRLNDGCTISGKYSIARVGGTFSITLTQRTWAEVTSILMMGNFFSTGPDQPRRKLPQHQTYNTTHYISYITFGHPFPLMKNPLKNLVNVVDNDVGGIALANINVKLIPTKYQNFFGTDNTFQMSVTDHIVQPETMATQGSQFLPGMGVTYDFTPLAVHHVEYRDNILVFISSLVSIVGGVFVTVSLVTGCLVHSAAAVAKKVD</sequence>
<dbReference type="InterPro" id="IPR012936">
    <property type="entry name" value="Erv_C"/>
</dbReference>
<proteinExistence type="inferred from homology"/>
<dbReference type="AlphaFoldDB" id="A0A6U1SKD9"/>
<evidence type="ECO:0000259" key="8">
    <source>
        <dbReference type="Pfam" id="PF13850"/>
    </source>
</evidence>
<reference evidence="10" key="1">
    <citation type="submission" date="2021-01" db="EMBL/GenBank/DDBJ databases">
        <authorList>
            <person name="Corre E."/>
            <person name="Pelletier E."/>
            <person name="Niang G."/>
            <person name="Scheremetjew M."/>
            <person name="Finn R."/>
            <person name="Kale V."/>
            <person name="Holt S."/>
            <person name="Cochrane G."/>
            <person name="Meng A."/>
            <person name="Brown T."/>
            <person name="Cohen L."/>
        </authorList>
    </citation>
    <scope>NUCLEOTIDE SEQUENCE</scope>
    <source>
        <strain evidence="10">ECT3854</strain>
    </source>
</reference>
<evidence type="ECO:0000256" key="3">
    <source>
        <dbReference type="ARBA" id="ARBA00022692"/>
    </source>
</evidence>
<dbReference type="Pfam" id="PF13850">
    <property type="entry name" value="ERGIC_N"/>
    <property type="match status" value="1"/>
</dbReference>
<dbReference type="Pfam" id="PF07970">
    <property type="entry name" value="COPIIcoated_ERV"/>
    <property type="match status" value="1"/>
</dbReference>
<comment type="similarity">
    <text evidence="2">Belongs to the ERGIC family.</text>
</comment>
<comment type="subcellular location">
    <subcellularLocation>
        <location evidence="1">Membrane</location>
        <topology evidence="1">Multi-pass membrane protein</topology>
    </subcellularLocation>
</comment>
<dbReference type="InterPro" id="IPR045888">
    <property type="entry name" value="Erv"/>
</dbReference>
<evidence type="ECO:0000256" key="4">
    <source>
        <dbReference type="ARBA" id="ARBA00022989"/>
    </source>
</evidence>
<keyword evidence="4 6" id="KW-1133">Transmembrane helix</keyword>
<evidence type="ECO:0000256" key="2">
    <source>
        <dbReference type="ARBA" id="ARBA00005648"/>
    </source>
</evidence>
<dbReference type="EMBL" id="HBFW01024041">
    <property type="protein sequence ID" value="CAD8944341.1"/>
    <property type="molecule type" value="Transcribed_RNA"/>
</dbReference>
<organism evidence="10">
    <name type="scientific">Cyclophora tenuis</name>
    <name type="common">Marine diatom</name>
    <dbReference type="NCBI Taxonomy" id="216820"/>
    <lineage>
        <taxon>Eukaryota</taxon>
        <taxon>Sar</taxon>
        <taxon>Stramenopiles</taxon>
        <taxon>Ochrophyta</taxon>
        <taxon>Bacillariophyta</taxon>
        <taxon>Fragilariophyceae</taxon>
        <taxon>Fragilariophycidae</taxon>
        <taxon>Cyclophorales</taxon>
        <taxon>Cyclophoraceae</taxon>
        <taxon>Cyclophora</taxon>
    </lineage>
</organism>
<evidence type="ECO:0000259" key="7">
    <source>
        <dbReference type="Pfam" id="PF07970"/>
    </source>
</evidence>
<protein>
    <submittedName>
        <fullName evidence="10">Uncharacterized protein</fullName>
    </submittedName>
</protein>
<evidence type="ECO:0000256" key="5">
    <source>
        <dbReference type="ARBA" id="ARBA00023136"/>
    </source>
</evidence>
<keyword evidence="3 6" id="KW-0812">Transmembrane</keyword>
<name>A0A6U1SKD9_CYCTE</name>
<evidence type="ECO:0000313" key="10">
    <source>
        <dbReference type="EMBL" id="CAD8944341.1"/>
    </source>
</evidence>
<feature type="domain" description="Endoplasmic reticulum vesicle transporter C-terminal" evidence="7">
    <location>
        <begin position="144"/>
        <end position="329"/>
    </location>
</feature>
<dbReference type="PANTHER" id="PTHR10984">
    <property type="entry name" value="ENDOPLASMIC RETICULUM-GOLGI INTERMEDIATE COMPARTMENT PROTEIN"/>
    <property type="match status" value="1"/>
</dbReference>
<dbReference type="GO" id="GO:0030134">
    <property type="term" value="C:COPII-coated ER to Golgi transport vesicle"/>
    <property type="evidence" value="ECO:0007669"/>
    <property type="project" value="TreeGrafter"/>
</dbReference>
<evidence type="ECO:0000256" key="1">
    <source>
        <dbReference type="ARBA" id="ARBA00004141"/>
    </source>
</evidence>
<accession>A0A6U1SKD9</accession>
<dbReference type="GO" id="GO:0016020">
    <property type="term" value="C:membrane"/>
    <property type="evidence" value="ECO:0007669"/>
    <property type="project" value="UniProtKB-SubCell"/>
</dbReference>
<feature type="transmembrane region" description="Helical" evidence="6">
    <location>
        <begin position="308"/>
        <end position="334"/>
    </location>
</feature>
<dbReference type="InterPro" id="IPR039542">
    <property type="entry name" value="Erv_N"/>
</dbReference>
<keyword evidence="5 6" id="KW-0472">Membrane</keyword>
<evidence type="ECO:0000256" key="6">
    <source>
        <dbReference type="SAM" id="Phobius"/>
    </source>
</evidence>
<feature type="transmembrane region" description="Helical" evidence="6">
    <location>
        <begin position="20"/>
        <end position="44"/>
    </location>
</feature>
<dbReference type="PANTHER" id="PTHR10984:SF25">
    <property type="entry name" value="ENDOPLASMIC RETICULUM-GOLGI INTERMEDIATE COMPARTMENT PROTEIN 3"/>
    <property type="match status" value="1"/>
</dbReference>
<dbReference type="GO" id="GO:0005783">
    <property type="term" value="C:endoplasmic reticulum"/>
    <property type="evidence" value="ECO:0007669"/>
    <property type="project" value="TreeGrafter"/>
</dbReference>
<evidence type="ECO:0000313" key="9">
    <source>
        <dbReference type="EMBL" id="CAD8944340.1"/>
    </source>
</evidence>